<dbReference type="PANTHER" id="PTHR43221">
    <property type="entry name" value="PROTEASE HTPX"/>
    <property type="match status" value="1"/>
</dbReference>
<sequence length="327" mass="36367">MIIRGVNIKLSSWKLKLRLWLSSILLFGLIYVIIGLTASFLGYGGSYTLYAVFGIVVILIQYLAGPSIVQKTMGVRYVTEQQAPELHQMVTELAMNTGISKPKVGVSETNVPNAFAFGRTKKDGRVCVTRGILNTLNKEELKAVLGHELSHIKHNDMAVTTLISAVPIVCYYIAFSFLFSGNDRNGPGTILGIVAIAAYFIGQLLVLFVSRTREYYADQGSVELGGRPEKLASALYKIVYGVSNAPKEEVKDIEGVKPFFLNDVGNATEDLRELSQLYLDQDGEISANDLAQLRYKKVNIRTRDKMAEIFSTHPNMLKRIERLSEYN</sequence>
<keyword evidence="5 11" id="KW-0479">Metal-binding</keyword>
<keyword evidence="7 11" id="KW-0862">Zinc</keyword>
<dbReference type="EMBL" id="NIZT01000024">
    <property type="protein sequence ID" value="RBQ23525.1"/>
    <property type="molecule type" value="Genomic_DNA"/>
</dbReference>
<feature type="binding site" evidence="11">
    <location>
        <position position="214"/>
    </location>
    <ligand>
        <name>Zn(2+)</name>
        <dbReference type="ChEBI" id="CHEBI:29105"/>
        <note>catalytic</note>
    </ligand>
</feature>
<evidence type="ECO:0000313" key="14">
    <source>
        <dbReference type="Proteomes" id="UP000253099"/>
    </source>
</evidence>
<feature type="transmembrane region" description="Helical" evidence="11">
    <location>
        <begin position="190"/>
        <end position="209"/>
    </location>
</feature>
<comment type="caution">
    <text evidence="13">The sequence shown here is derived from an EMBL/GenBank/DDBJ whole genome shotgun (WGS) entry which is preliminary data.</text>
</comment>
<evidence type="ECO:0000256" key="11">
    <source>
        <dbReference type="HAMAP-Rule" id="MF_00188"/>
    </source>
</evidence>
<dbReference type="Proteomes" id="UP000253099">
    <property type="component" value="Unassembled WGS sequence"/>
</dbReference>
<protein>
    <recommendedName>
        <fullName evidence="11">Protease HtpX homolog</fullName>
        <ecNumber evidence="11">3.4.24.-</ecNumber>
    </recommendedName>
</protein>
<evidence type="ECO:0000256" key="3">
    <source>
        <dbReference type="ARBA" id="ARBA00022670"/>
    </source>
</evidence>
<evidence type="ECO:0000256" key="5">
    <source>
        <dbReference type="ARBA" id="ARBA00022723"/>
    </source>
</evidence>
<organism evidence="13 14">
    <name type="scientific">Candidatus Methanobinarius endosymbioticus</name>
    <dbReference type="NCBI Taxonomy" id="2006182"/>
    <lineage>
        <taxon>Archaea</taxon>
        <taxon>Methanobacteriati</taxon>
        <taxon>Methanobacteriota</taxon>
        <taxon>Methanomada group</taxon>
        <taxon>Methanobacteria</taxon>
        <taxon>Methanobacteriales</taxon>
        <taxon>Methanobacteriaceae</taxon>
        <taxon>Candidatus Methanobinarius</taxon>
    </lineage>
</organism>
<keyword evidence="2 11" id="KW-1003">Cell membrane</keyword>
<feature type="transmembrane region" description="Helical" evidence="11">
    <location>
        <begin position="47"/>
        <end position="64"/>
    </location>
</feature>
<feature type="binding site" evidence="11">
    <location>
        <position position="147"/>
    </location>
    <ligand>
        <name>Zn(2+)</name>
        <dbReference type="ChEBI" id="CHEBI:29105"/>
        <note>catalytic</note>
    </ligand>
</feature>
<dbReference type="InterPro" id="IPR022919">
    <property type="entry name" value="Pept_M48_protease_HtpX"/>
</dbReference>
<dbReference type="CDD" id="cd07338">
    <property type="entry name" value="M48B_HtpX_like"/>
    <property type="match status" value="1"/>
</dbReference>
<keyword evidence="6 11" id="KW-0378">Hydrolase</keyword>
<evidence type="ECO:0000256" key="1">
    <source>
        <dbReference type="ARBA" id="ARBA00009779"/>
    </source>
</evidence>
<evidence type="ECO:0000259" key="12">
    <source>
        <dbReference type="Pfam" id="PF01435"/>
    </source>
</evidence>
<keyword evidence="8 11" id="KW-1133">Transmembrane helix</keyword>
<comment type="cofactor">
    <cofactor evidence="11">
        <name>Zn(2+)</name>
        <dbReference type="ChEBI" id="CHEBI:29105"/>
    </cofactor>
    <text evidence="11">Binds 1 zinc ion per subunit.</text>
</comment>
<keyword evidence="10 11" id="KW-0472">Membrane</keyword>
<dbReference type="GO" id="GO:0005886">
    <property type="term" value="C:plasma membrane"/>
    <property type="evidence" value="ECO:0007669"/>
    <property type="project" value="UniProtKB-SubCell"/>
</dbReference>
<evidence type="ECO:0000256" key="2">
    <source>
        <dbReference type="ARBA" id="ARBA00022475"/>
    </source>
</evidence>
<comment type="similarity">
    <text evidence="1 11">Belongs to the peptidase M48B family.</text>
</comment>
<dbReference type="InterPro" id="IPR001915">
    <property type="entry name" value="Peptidase_M48"/>
</dbReference>
<dbReference type="Pfam" id="PF01435">
    <property type="entry name" value="Peptidase_M48"/>
    <property type="match status" value="1"/>
</dbReference>
<keyword evidence="9 11" id="KW-0482">Metalloprotease</keyword>
<keyword evidence="4 11" id="KW-0812">Transmembrane</keyword>
<feature type="transmembrane region" description="Helical" evidence="11">
    <location>
        <begin position="20"/>
        <end position="41"/>
    </location>
</feature>
<dbReference type="Gene3D" id="3.30.2010.10">
    <property type="entry name" value="Metalloproteases ('zincins'), catalytic domain"/>
    <property type="match status" value="1"/>
</dbReference>
<evidence type="ECO:0000256" key="8">
    <source>
        <dbReference type="ARBA" id="ARBA00022989"/>
    </source>
</evidence>
<feature type="binding site" evidence="11">
    <location>
        <position position="151"/>
    </location>
    <ligand>
        <name>Zn(2+)</name>
        <dbReference type="ChEBI" id="CHEBI:29105"/>
        <note>catalytic</note>
    </ligand>
</feature>
<name>A0A366MBF4_9EURY</name>
<gene>
    <name evidence="11 13" type="primary">htpX</name>
    <name evidence="13" type="ORF">ALNOE001_08800</name>
</gene>
<dbReference type="GO" id="GO:0008270">
    <property type="term" value="F:zinc ion binding"/>
    <property type="evidence" value="ECO:0007669"/>
    <property type="project" value="UniProtKB-UniRule"/>
</dbReference>
<evidence type="ECO:0000256" key="4">
    <source>
        <dbReference type="ARBA" id="ARBA00022692"/>
    </source>
</evidence>
<reference evidence="13 14" key="1">
    <citation type="submission" date="2018-06" db="EMBL/GenBank/DDBJ databases">
        <title>Genomic insight into two independent archaeal endosymbiosis events.</title>
        <authorList>
            <person name="Lind A.E."/>
            <person name="Lewis W.H."/>
            <person name="Spang A."/>
            <person name="Guy L."/>
            <person name="Embley M.T."/>
            <person name="Ettema T.J.G."/>
        </authorList>
    </citation>
    <scope>NUCLEOTIDE SEQUENCE [LARGE SCALE GENOMIC DNA]</scope>
    <source>
        <strain evidence="13">NOE</strain>
    </source>
</reference>
<evidence type="ECO:0000256" key="9">
    <source>
        <dbReference type="ARBA" id="ARBA00023049"/>
    </source>
</evidence>
<comment type="subcellular location">
    <subcellularLocation>
        <location evidence="11">Cell membrane</location>
        <topology evidence="11">Multi-pass membrane protein</topology>
    </subcellularLocation>
</comment>
<dbReference type="GO" id="GO:0004222">
    <property type="term" value="F:metalloendopeptidase activity"/>
    <property type="evidence" value="ECO:0007669"/>
    <property type="project" value="UniProtKB-UniRule"/>
</dbReference>
<dbReference type="HAMAP" id="MF_00188">
    <property type="entry name" value="Pept_M48_protease_HtpX"/>
    <property type="match status" value="1"/>
</dbReference>
<evidence type="ECO:0000256" key="10">
    <source>
        <dbReference type="ARBA" id="ARBA00023136"/>
    </source>
</evidence>
<feature type="active site" evidence="11">
    <location>
        <position position="148"/>
    </location>
</feature>
<proteinExistence type="inferred from homology"/>
<evidence type="ECO:0000256" key="7">
    <source>
        <dbReference type="ARBA" id="ARBA00022833"/>
    </source>
</evidence>
<dbReference type="AlphaFoldDB" id="A0A366MBF4"/>
<feature type="transmembrane region" description="Helical" evidence="11">
    <location>
        <begin position="157"/>
        <end position="178"/>
    </location>
</feature>
<dbReference type="GO" id="GO:0006508">
    <property type="term" value="P:proteolysis"/>
    <property type="evidence" value="ECO:0007669"/>
    <property type="project" value="UniProtKB-KW"/>
</dbReference>
<dbReference type="PANTHER" id="PTHR43221:SF2">
    <property type="entry name" value="PROTEASE HTPX HOMOLOG"/>
    <property type="match status" value="1"/>
</dbReference>
<dbReference type="InterPro" id="IPR050083">
    <property type="entry name" value="HtpX_protease"/>
</dbReference>
<dbReference type="EC" id="3.4.24.-" evidence="11"/>
<evidence type="ECO:0000256" key="6">
    <source>
        <dbReference type="ARBA" id="ARBA00022801"/>
    </source>
</evidence>
<accession>A0A366MBF4</accession>
<feature type="domain" description="Peptidase M48" evidence="12">
    <location>
        <begin position="81"/>
        <end position="326"/>
    </location>
</feature>
<evidence type="ECO:0000313" key="13">
    <source>
        <dbReference type="EMBL" id="RBQ23525.1"/>
    </source>
</evidence>
<keyword evidence="3 11" id="KW-0645">Protease</keyword>
<keyword evidence="14" id="KW-1185">Reference proteome</keyword>